<name>A0A8S3D862_9BILA</name>
<dbReference type="EMBL" id="CAJOBI010199035">
    <property type="protein sequence ID" value="CAF4985385.1"/>
    <property type="molecule type" value="Genomic_DNA"/>
</dbReference>
<dbReference type="GO" id="GO:0008270">
    <property type="term" value="F:zinc ion binding"/>
    <property type="evidence" value="ECO:0007669"/>
    <property type="project" value="UniProtKB-KW"/>
</dbReference>
<dbReference type="AlphaFoldDB" id="A0A8S3D862"/>
<dbReference type="Proteomes" id="UP000676336">
    <property type="component" value="Unassembled WGS sequence"/>
</dbReference>
<evidence type="ECO:0000256" key="3">
    <source>
        <dbReference type="ARBA" id="ARBA00022833"/>
    </source>
</evidence>
<dbReference type="Gene3D" id="3.30.50.10">
    <property type="entry name" value="Erythroid Transcription Factor GATA-1, subunit A"/>
    <property type="match status" value="1"/>
</dbReference>
<dbReference type="GO" id="GO:0043565">
    <property type="term" value="F:sequence-specific DNA binding"/>
    <property type="evidence" value="ECO:0007669"/>
    <property type="project" value="InterPro"/>
</dbReference>
<dbReference type="GO" id="GO:0003700">
    <property type="term" value="F:DNA-binding transcription factor activity"/>
    <property type="evidence" value="ECO:0007669"/>
    <property type="project" value="InterPro"/>
</dbReference>
<organism evidence="11 13">
    <name type="scientific">Rotaria magnacalcarata</name>
    <dbReference type="NCBI Taxonomy" id="392030"/>
    <lineage>
        <taxon>Eukaryota</taxon>
        <taxon>Metazoa</taxon>
        <taxon>Spiralia</taxon>
        <taxon>Gnathifera</taxon>
        <taxon>Rotifera</taxon>
        <taxon>Eurotatoria</taxon>
        <taxon>Bdelloidea</taxon>
        <taxon>Philodinida</taxon>
        <taxon>Philodinidae</taxon>
        <taxon>Rotaria</taxon>
    </lineage>
</organism>
<evidence type="ECO:0000259" key="10">
    <source>
        <dbReference type="Pfam" id="PF00105"/>
    </source>
</evidence>
<keyword evidence="1" id="KW-0479">Metal-binding</keyword>
<keyword evidence="5" id="KW-0238">DNA-binding</keyword>
<dbReference type="SUPFAM" id="SSF57716">
    <property type="entry name" value="Glucocorticoid receptor-like (DNA-binding domain)"/>
    <property type="match status" value="1"/>
</dbReference>
<evidence type="ECO:0000256" key="1">
    <source>
        <dbReference type="ARBA" id="ARBA00022723"/>
    </source>
</evidence>
<keyword evidence="7" id="KW-0675">Receptor</keyword>
<keyword evidence="3" id="KW-0862">Zinc</keyword>
<feature type="compositionally biased region" description="Polar residues" evidence="9">
    <location>
        <begin position="24"/>
        <end position="36"/>
    </location>
</feature>
<evidence type="ECO:0000256" key="2">
    <source>
        <dbReference type="ARBA" id="ARBA00022771"/>
    </source>
</evidence>
<evidence type="ECO:0000256" key="5">
    <source>
        <dbReference type="ARBA" id="ARBA00023125"/>
    </source>
</evidence>
<accession>A0A8S3D862</accession>
<evidence type="ECO:0000313" key="12">
    <source>
        <dbReference type="EMBL" id="CAF5133495.1"/>
    </source>
</evidence>
<dbReference type="PANTHER" id="PTHR48092">
    <property type="entry name" value="KNIRPS-RELATED PROTEIN-RELATED"/>
    <property type="match status" value="1"/>
</dbReference>
<proteinExistence type="predicted"/>
<gene>
    <name evidence="12" type="ORF">BYL167_LOCUS68915</name>
    <name evidence="11" type="ORF">SMN809_LOCUS55964</name>
</gene>
<evidence type="ECO:0000313" key="11">
    <source>
        <dbReference type="EMBL" id="CAF4985385.1"/>
    </source>
</evidence>
<keyword evidence="2" id="KW-0863">Zinc-finger</keyword>
<dbReference type="InterPro" id="IPR050200">
    <property type="entry name" value="Nuclear_hormone_rcpt_NR3"/>
</dbReference>
<evidence type="ECO:0000256" key="7">
    <source>
        <dbReference type="ARBA" id="ARBA00023170"/>
    </source>
</evidence>
<dbReference type="Proteomes" id="UP000681967">
    <property type="component" value="Unassembled WGS sequence"/>
</dbReference>
<keyword evidence="4" id="KW-0805">Transcription regulation</keyword>
<evidence type="ECO:0000256" key="4">
    <source>
        <dbReference type="ARBA" id="ARBA00023015"/>
    </source>
</evidence>
<evidence type="ECO:0000256" key="9">
    <source>
        <dbReference type="SAM" id="MobiDB-lite"/>
    </source>
</evidence>
<keyword evidence="8" id="KW-0539">Nucleus</keyword>
<feature type="region of interest" description="Disordered" evidence="9">
    <location>
        <begin position="21"/>
        <end position="40"/>
    </location>
</feature>
<sequence>MTEGDLIYQIDSDDEIKKMKDIESSLSRSSTPTNTSKPRRTRLTFPFGACRVCSDSATGIHYGIATCEGCKVRRTKERFFIT</sequence>
<dbReference type="InterPro" id="IPR001628">
    <property type="entry name" value="Znf_hrmn_rcpt"/>
</dbReference>
<evidence type="ECO:0000313" key="13">
    <source>
        <dbReference type="Proteomes" id="UP000676336"/>
    </source>
</evidence>
<evidence type="ECO:0000256" key="6">
    <source>
        <dbReference type="ARBA" id="ARBA00023163"/>
    </source>
</evidence>
<dbReference type="Pfam" id="PF00105">
    <property type="entry name" value="zf-C4"/>
    <property type="match status" value="1"/>
</dbReference>
<reference evidence="11" key="1">
    <citation type="submission" date="2021-02" db="EMBL/GenBank/DDBJ databases">
        <authorList>
            <person name="Nowell W R."/>
        </authorList>
    </citation>
    <scope>NUCLEOTIDE SEQUENCE</scope>
</reference>
<evidence type="ECO:0000256" key="8">
    <source>
        <dbReference type="ARBA" id="ARBA00023242"/>
    </source>
</evidence>
<protein>
    <recommendedName>
        <fullName evidence="10">Nuclear receptor domain-containing protein</fullName>
    </recommendedName>
</protein>
<keyword evidence="6" id="KW-0804">Transcription</keyword>
<comment type="caution">
    <text evidence="11">The sequence shown here is derived from an EMBL/GenBank/DDBJ whole genome shotgun (WGS) entry which is preliminary data.</text>
</comment>
<dbReference type="InterPro" id="IPR013088">
    <property type="entry name" value="Znf_NHR/GATA"/>
</dbReference>
<feature type="domain" description="Nuclear receptor" evidence="10">
    <location>
        <begin position="49"/>
        <end position="73"/>
    </location>
</feature>
<dbReference type="EMBL" id="CAJOBH010248985">
    <property type="protein sequence ID" value="CAF5133495.1"/>
    <property type="molecule type" value="Genomic_DNA"/>
</dbReference>